<gene>
    <name evidence="1" type="ORF">HMPREF7215_2273</name>
</gene>
<accession>A0ABM9ZU29</accession>
<keyword evidence="2" id="KW-1185">Reference proteome</keyword>
<comment type="caution">
    <text evidence="1">The sequence shown here is derived from an EMBL/GenBank/DDBJ whole genome shotgun (WGS) entry which is preliminary data.</text>
</comment>
<reference evidence="1 2" key="1">
    <citation type="submission" date="2009-12" db="EMBL/GenBank/DDBJ databases">
        <authorList>
            <person name="Shrivastava S."/>
            <person name="Madupu R."/>
            <person name="Durkin A.S."/>
            <person name="Torralba M."/>
            <person name="Methe B."/>
            <person name="Sutton G.G."/>
            <person name="Strausberg R.L."/>
            <person name="Nelson K.E."/>
        </authorList>
    </citation>
    <scope>NUCLEOTIDE SEQUENCE [LARGE SCALE GENOMIC DNA]</scope>
    <source>
        <strain evidence="1 2">W5455</strain>
    </source>
</reference>
<name>A0ABM9ZU29_9BACT</name>
<protein>
    <recommendedName>
        <fullName evidence="3">Oligopeptide/dipeptide ABC transporter C-terminal domain-containing protein</fullName>
    </recommendedName>
</protein>
<sequence>MKKGRHELAYSVWNGIEDVLSPEHPKSGKRNALSPSSATRCLPLVRNSAFYGCVFHTRCPLAQKRCFAETPPLRRLESGRRVACHLAE</sequence>
<evidence type="ECO:0000313" key="1">
    <source>
        <dbReference type="EMBL" id="EFB90383.1"/>
    </source>
</evidence>
<evidence type="ECO:0000313" key="2">
    <source>
        <dbReference type="Proteomes" id="UP000006462"/>
    </source>
</evidence>
<dbReference type="Proteomes" id="UP000006462">
    <property type="component" value="Unassembled WGS sequence"/>
</dbReference>
<dbReference type="EMBL" id="ADFP01000084">
    <property type="protein sequence ID" value="EFB90383.1"/>
    <property type="molecule type" value="Genomic_DNA"/>
</dbReference>
<evidence type="ECO:0008006" key="3">
    <source>
        <dbReference type="Google" id="ProtNLM"/>
    </source>
</evidence>
<proteinExistence type="predicted"/>
<organism evidence="1 2">
    <name type="scientific">Pyramidobacter piscolens W5455</name>
    <dbReference type="NCBI Taxonomy" id="352165"/>
    <lineage>
        <taxon>Bacteria</taxon>
        <taxon>Thermotogati</taxon>
        <taxon>Synergistota</taxon>
        <taxon>Synergistia</taxon>
        <taxon>Synergistales</taxon>
        <taxon>Dethiosulfovibrionaceae</taxon>
        <taxon>Pyramidobacter</taxon>
    </lineage>
</organism>